<dbReference type="HOGENOM" id="CLU_2659472_0_0_1"/>
<evidence type="ECO:0000313" key="2">
    <source>
        <dbReference type="Proteomes" id="UP000026915"/>
    </source>
</evidence>
<evidence type="ECO:0000313" key="1">
    <source>
        <dbReference type="EMBL" id="EOY00204.1"/>
    </source>
</evidence>
<dbReference type="InParanoid" id="A0A061ED82"/>
<sequence length="76" mass="8676">MATKTKVFRRRKYTRIAESTTKPVLKSTSPQVISFGPSLSFELESLNSIHVEPLNVHLGTDESSLNESYFDFDQMH</sequence>
<gene>
    <name evidence="1" type="ORF">TCM_009960</name>
</gene>
<protein>
    <submittedName>
        <fullName evidence="1">Uncharacterized protein</fullName>
    </submittedName>
</protein>
<dbReference type="Proteomes" id="UP000026915">
    <property type="component" value="Chromosome 2"/>
</dbReference>
<reference evidence="1 2" key="1">
    <citation type="journal article" date="2013" name="Genome Biol.">
        <title>The genome sequence of the most widely cultivated cacao type and its use to identify candidate genes regulating pod color.</title>
        <authorList>
            <person name="Motamayor J.C."/>
            <person name="Mockaitis K."/>
            <person name="Schmutz J."/>
            <person name="Haiminen N."/>
            <person name="Iii D.L."/>
            <person name="Cornejo O."/>
            <person name="Findley S.D."/>
            <person name="Zheng P."/>
            <person name="Utro F."/>
            <person name="Royaert S."/>
            <person name="Saski C."/>
            <person name="Jenkins J."/>
            <person name="Podicheti R."/>
            <person name="Zhao M."/>
            <person name="Scheffler B.E."/>
            <person name="Stack J.C."/>
            <person name="Feltus F.A."/>
            <person name="Mustiga G.M."/>
            <person name="Amores F."/>
            <person name="Phillips W."/>
            <person name="Marelli J.P."/>
            <person name="May G.D."/>
            <person name="Shapiro H."/>
            <person name="Ma J."/>
            <person name="Bustamante C.D."/>
            <person name="Schnell R.J."/>
            <person name="Main D."/>
            <person name="Gilbert D."/>
            <person name="Parida L."/>
            <person name="Kuhn D.N."/>
        </authorList>
    </citation>
    <scope>NUCLEOTIDE SEQUENCE [LARGE SCALE GENOMIC DNA]</scope>
    <source>
        <strain evidence="2">cv. Matina 1-6</strain>
    </source>
</reference>
<dbReference type="EMBL" id="CM001880">
    <property type="protein sequence ID" value="EOY00204.1"/>
    <property type="molecule type" value="Genomic_DNA"/>
</dbReference>
<accession>A0A061ED82</accession>
<dbReference type="AlphaFoldDB" id="A0A061ED82"/>
<organism evidence="1 2">
    <name type="scientific">Theobroma cacao</name>
    <name type="common">Cacao</name>
    <name type="synonym">Cocoa</name>
    <dbReference type="NCBI Taxonomy" id="3641"/>
    <lineage>
        <taxon>Eukaryota</taxon>
        <taxon>Viridiplantae</taxon>
        <taxon>Streptophyta</taxon>
        <taxon>Embryophyta</taxon>
        <taxon>Tracheophyta</taxon>
        <taxon>Spermatophyta</taxon>
        <taxon>Magnoliopsida</taxon>
        <taxon>eudicotyledons</taxon>
        <taxon>Gunneridae</taxon>
        <taxon>Pentapetalae</taxon>
        <taxon>rosids</taxon>
        <taxon>malvids</taxon>
        <taxon>Malvales</taxon>
        <taxon>Malvaceae</taxon>
        <taxon>Byttnerioideae</taxon>
        <taxon>Theobroma</taxon>
    </lineage>
</organism>
<name>A0A061ED82_THECC</name>
<dbReference type="Gramene" id="EOY00204">
    <property type="protein sequence ID" value="EOY00204"/>
    <property type="gene ID" value="TCM_009960"/>
</dbReference>
<keyword evidence="2" id="KW-1185">Reference proteome</keyword>
<proteinExistence type="predicted"/>